<keyword evidence="2" id="KW-1185">Reference proteome</keyword>
<dbReference type="RefSeq" id="WP_025434518.1">
    <property type="nucleotide sequence ID" value="NZ_CP007452.1"/>
</dbReference>
<dbReference type="EMBL" id="CP007452">
    <property type="protein sequence ID" value="AHM55473.1"/>
    <property type="molecule type" value="Genomic_DNA"/>
</dbReference>
<proteinExistence type="predicted"/>
<dbReference type="InterPro" id="IPR010298">
    <property type="entry name" value="YacP-like"/>
</dbReference>
<dbReference type="eggNOG" id="COG3688">
    <property type="taxonomic scope" value="Bacteria"/>
</dbReference>
<dbReference type="HOGENOM" id="CLU_101326_1_0_9"/>
<dbReference type="Proteomes" id="UP000019591">
    <property type="component" value="Chromosome"/>
</dbReference>
<reference evidence="1 2" key="1">
    <citation type="journal article" date="2014" name="Genome Announc.">
        <title>Complete Genome Sequence of Amino Acid-Utilizing Eubacterium acidaminophilum al-2 (DSM 3953).</title>
        <authorList>
            <person name="Poehlein A."/>
            <person name="Andreesen J.R."/>
            <person name="Daniel R."/>
        </authorList>
    </citation>
    <scope>NUCLEOTIDE SEQUENCE [LARGE SCALE GENOMIC DNA]</scope>
    <source>
        <strain evidence="1 2">DSM 3953</strain>
    </source>
</reference>
<dbReference type="PATRIC" id="fig|1286171.3.peg.106"/>
<gene>
    <name evidence="1" type="ORF">EAL2_c01390</name>
</gene>
<dbReference type="STRING" id="1286171.EAL2_c01390"/>
<evidence type="ECO:0008006" key="3">
    <source>
        <dbReference type="Google" id="ProtNLM"/>
    </source>
</evidence>
<dbReference type="Pfam" id="PF05991">
    <property type="entry name" value="NYN_YacP"/>
    <property type="match status" value="1"/>
</dbReference>
<sequence>MKEYLVIDGYNIINAWQELKVISKTDLEASRDRLVEIMLEYSAFSGVEVIIVFDAYRVKGGSEVEIKHPKVTVIYTKENQTADSYIEKVIGELGRHSLIRVATNDGAQQQIVLGRGSARLTARELEIHIQNFKGNMKKRTKNTAIKMTLADRLKDLDEEAFLKLESMRKKG</sequence>
<dbReference type="PANTHER" id="PTHR34547:SF1">
    <property type="entry name" value="YACP-LIKE NYN DOMAIN PROTEIN"/>
    <property type="match status" value="1"/>
</dbReference>
<evidence type="ECO:0000313" key="1">
    <source>
        <dbReference type="EMBL" id="AHM55473.1"/>
    </source>
</evidence>
<protein>
    <recommendedName>
        <fullName evidence="3">NYN domain-containing protein</fullName>
    </recommendedName>
</protein>
<organism evidence="1 2">
    <name type="scientific">Peptoclostridium acidaminophilum DSM 3953</name>
    <dbReference type="NCBI Taxonomy" id="1286171"/>
    <lineage>
        <taxon>Bacteria</taxon>
        <taxon>Bacillati</taxon>
        <taxon>Bacillota</taxon>
        <taxon>Clostridia</taxon>
        <taxon>Peptostreptococcales</taxon>
        <taxon>Peptoclostridiaceae</taxon>
        <taxon>Peptoclostridium</taxon>
    </lineage>
</organism>
<evidence type="ECO:0000313" key="2">
    <source>
        <dbReference type="Proteomes" id="UP000019591"/>
    </source>
</evidence>
<dbReference type="AlphaFoldDB" id="W8TCE2"/>
<dbReference type="PANTHER" id="PTHR34547">
    <property type="entry name" value="YACP-LIKE NYN DOMAIN PROTEIN"/>
    <property type="match status" value="1"/>
</dbReference>
<accession>W8TCE2</accession>
<dbReference type="CDD" id="cd10912">
    <property type="entry name" value="PIN_YacP-like"/>
    <property type="match status" value="1"/>
</dbReference>
<name>W8TCE2_PEPAC</name>
<dbReference type="KEGG" id="eac:EAL2_c01390"/>